<organism evidence="1 2">
    <name type="scientific">Novosphingobium pokkalii</name>
    <dbReference type="NCBI Taxonomy" id="1770194"/>
    <lineage>
        <taxon>Bacteria</taxon>
        <taxon>Pseudomonadati</taxon>
        <taxon>Pseudomonadota</taxon>
        <taxon>Alphaproteobacteria</taxon>
        <taxon>Sphingomonadales</taxon>
        <taxon>Sphingomonadaceae</taxon>
        <taxon>Novosphingobium</taxon>
    </lineage>
</organism>
<keyword evidence="2" id="KW-1185">Reference proteome</keyword>
<proteinExistence type="predicted"/>
<gene>
    <name evidence="1" type="ORF">ACFOOT_04260</name>
</gene>
<protein>
    <submittedName>
        <fullName evidence="1">Uncharacterized protein</fullName>
    </submittedName>
</protein>
<evidence type="ECO:0000313" key="2">
    <source>
        <dbReference type="Proteomes" id="UP001595683"/>
    </source>
</evidence>
<dbReference type="EMBL" id="JBHRYE010000007">
    <property type="protein sequence ID" value="MFC3670632.1"/>
    <property type="molecule type" value="Genomic_DNA"/>
</dbReference>
<name>A0ABV7V173_9SPHN</name>
<dbReference type="RefSeq" id="WP_191323070.1">
    <property type="nucleotide sequence ID" value="NZ_BMZP01000003.1"/>
</dbReference>
<comment type="caution">
    <text evidence="1">The sequence shown here is derived from an EMBL/GenBank/DDBJ whole genome shotgun (WGS) entry which is preliminary data.</text>
</comment>
<reference evidence="2" key="1">
    <citation type="journal article" date="2019" name="Int. J. Syst. Evol. Microbiol.">
        <title>The Global Catalogue of Microorganisms (GCM) 10K type strain sequencing project: providing services to taxonomists for standard genome sequencing and annotation.</title>
        <authorList>
            <consortium name="The Broad Institute Genomics Platform"/>
            <consortium name="The Broad Institute Genome Sequencing Center for Infectious Disease"/>
            <person name="Wu L."/>
            <person name="Ma J."/>
        </authorList>
    </citation>
    <scope>NUCLEOTIDE SEQUENCE [LARGE SCALE GENOMIC DNA]</scope>
    <source>
        <strain evidence="2">KCTC 42224</strain>
    </source>
</reference>
<evidence type="ECO:0000313" key="1">
    <source>
        <dbReference type="EMBL" id="MFC3670632.1"/>
    </source>
</evidence>
<accession>A0ABV7V173</accession>
<dbReference type="Proteomes" id="UP001595683">
    <property type="component" value="Unassembled WGS sequence"/>
</dbReference>
<sequence length="47" mass="5175">MANDASPRRQMKLGAFLFNFWREDLGLARPDAGFPAATPAEPKELVA</sequence>